<dbReference type="Proteomes" id="UP000296374">
    <property type="component" value="Chromosome"/>
</dbReference>
<dbReference type="Pfam" id="PF20463">
    <property type="entry name" value="PDH_C"/>
    <property type="match status" value="1"/>
</dbReference>
<keyword evidence="6" id="KW-0560">Oxidoreductase</keyword>
<dbReference type="EC" id="1.3.1.12" evidence="3"/>
<dbReference type="SUPFAM" id="SSF51735">
    <property type="entry name" value="NAD(P)-binding Rossmann-fold domains"/>
    <property type="match status" value="1"/>
</dbReference>
<keyword evidence="5" id="KW-0028">Amino-acid biosynthesis</keyword>
<dbReference type="NCBIfam" id="NF005694">
    <property type="entry name" value="PRK07502.1"/>
    <property type="match status" value="1"/>
</dbReference>
<dbReference type="Gene3D" id="3.40.50.720">
    <property type="entry name" value="NAD(P)-binding Rossmann-like Domain"/>
    <property type="match status" value="1"/>
</dbReference>
<dbReference type="FunFam" id="3.40.50.720:FF:000208">
    <property type="entry name" value="Prephenate dehydrogenase"/>
    <property type="match status" value="1"/>
</dbReference>
<dbReference type="InterPro" id="IPR050812">
    <property type="entry name" value="Preph/Arog_dehydrog"/>
</dbReference>
<keyword evidence="8" id="KW-0057">Aromatic amino acid biosynthesis</keyword>
<organism evidence="11 12">
    <name type="scientific">Paracoccus liaowanqingii</name>
    <dbReference type="NCBI Taxonomy" id="2560053"/>
    <lineage>
        <taxon>Bacteria</taxon>
        <taxon>Pseudomonadati</taxon>
        <taxon>Pseudomonadota</taxon>
        <taxon>Alphaproteobacteria</taxon>
        <taxon>Rhodobacterales</taxon>
        <taxon>Paracoccaceae</taxon>
        <taxon>Paracoccus</taxon>
    </lineage>
</organism>
<keyword evidence="7" id="KW-0520">NAD</keyword>
<dbReference type="InterPro" id="IPR036291">
    <property type="entry name" value="NAD(P)-bd_dom_sf"/>
</dbReference>
<comment type="pathway">
    <text evidence="1">Amino-acid biosynthesis; L-tyrosine biosynthesis; (4-hydroxyphenyl)pyruvate from prephenate (NAD(+) route): step 1/1.</text>
</comment>
<dbReference type="GO" id="GO:0004665">
    <property type="term" value="F:prephenate dehydrogenase (NADP+) activity"/>
    <property type="evidence" value="ECO:0007669"/>
    <property type="project" value="InterPro"/>
</dbReference>
<dbReference type="Pfam" id="PF02153">
    <property type="entry name" value="PDH_N"/>
    <property type="match status" value="1"/>
</dbReference>
<evidence type="ECO:0000256" key="3">
    <source>
        <dbReference type="ARBA" id="ARBA00012068"/>
    </source>
</evidence>
<gene>
    <name evidence="11" type="ORF">E4191_11220</name>
</gene>
<protein>
    <recommendedName>
        <fullName evidence="3">prephenate dehydrogenase</fullName>
        <ecNumber evidence="3">1.3.1.12</ecNumber>
    </recommendedName>
</protein>
<keyword evidence="4" id="KW-0827">Tyrosine biosynthesis</keyword>
<sequence length="309" mass="32963">MSAIYDRVALIGLGLIAGSMAHAMRQGGLAGEITGYARSRATRDTAREIDLCDRVCDSAAEAVAGADLVVLAVPVGAMGAVMAEIAPHLAQGATITDVGSVKQSVIDAVAPHLPAGVHFIPGHPLAGTEHSGPRAGFASLFANRWWLLTPLPDTDPAALARLDALITAMGAKTDRMEAPHHDLVLAVTSHAPHLIAYTMVGVADHLRRVSGEEVIQYSAAGFRDFTRIAASDPTMWRDVFLHNKEATLDILGRFTEELFVLQRAIRMGDGPQLHDYFTRTRAIRRGIIEAGQDTEAPDFGRTPGARPAE</sequence>
<evidence type="ECO:0000256" key="6">
    <source>
        <dbReference type="ARBA" id="ARBA00023002"/>
    </source>
</evidence>
<evidence type="ECO:0000313" key="11">
    <source>
        <dbReference type="EMBL" id="QBX35200.1"/>
    </source>
</evidence>
<evidence type="ECO:0000256" key="7">
    <source>
        <dbReference type="ARBA" id="ARBA00023027"/>
    </source>
</evidence>
<dbReference type="GO" id="GO:0006571">
    <property type="term" value="P:tyrosine biosynthetic process"/>
    <property type="evidence" value="ECO:0007669"/>
    <property type="project" value="UniProtKB-KW"/>
</dbReference>
<dbReference type="GO" id="GO:0070403">
    <property type="term" value="F:NAD+ binding"/>
    <property type="evidence" value="ECO:0007669"/>
    <property type="project" value="InterPro"/>
</dbReference>
<feature type="domain" description="Prephenate/arogenate dehydrogenase" evidence="10">
    <location>
        <begin position="6"/>
        <end position="295"/>
    </location>
</feature>
<comment type="catalytic activity">
    <reaction evidence="9">
        <text>prephenate + NAD(+) = 3-(4-hydroxyphenyl)pyruvate + CO2 + NADH</text>
        <dbReference type="Rhea" id="RHEA:13869"/>
        <dbReference type="ChEBI" id="CHEBI:16526"/>
        <dbReference type="ChEBI" id="CHEBI:29934"/>
        <dbReference type="ChEBI" id="CHEBI:36242"/>
        <dbReference type="ChEBI" id="CHEBI:57540"/>
        <dbReference type="ChEBI" id="CHEBI:57945"/>
        <dbReference type="EC" id="1.3.1.12"/>
    </reaction>
</comment>
<dbReference type="AlphaFoldDB" id="A0A4P7HN80"/>
<dbReference type="SUPFAM" id="SSF48179">
    <property type="entry name" value="6-phosphogluconate dehydrogenase C-terminal domain-like"/>
    <property type="match status" value="1"/>
</dbReference>
<name>A0A4P7HN80_9RHOB</name>
<dbReference type="PROSITE" id="PS51176">
    <property type="entry name" value="PDH_ADH"/>
    <property type="match status" value="1"/>
</dbReference>
<dbReference type="InterPro" id="IPR008927">
    <property type="entry name" value="6-PGluconate_DH-like_C_sf"/>
</dbReference>
<dbReference type="PANTHER" id="PTHR21363:SF0">
    <property type="entry name" value="PREPHENATE DEHYDROGENASE [NADP(+)]"/>
    <property type="match status" value="1"/>
</dbReference>
<evidence type="ECO:0000256" key="5">
    <source>
        <dbReference type="ARBA" id="ARBA00022605"/>
    </source>
</evidence>
<dbReference type="InterPro" id="IPR046825">
    <property type="entry name" value="PDH_C"/>
</dbReference>
<accession>A0A4P7HN80</accession>
<dbReference type="InterPro" id="IPR003099">
    <property type="entry name" value="Prephen_DH"/>
</dbReference>
<dbReference type="RefSeq" id="WP_135313482.1">
    <property type="nucleotide sequence ID" value="NZ_CP038439.1"/>
</dbReference>
<evidence type="ECO:0000256" key="8">
    <source>
        <dbReference type="ARBA" id="ARBA00023141"/>
    </source>
</evidence>
<dbReference type="EMBL" id="CP038439">
    <property type="protein sequence ID" value="QBX35200.1"/>
    <property type="molecule type" value="Genomic_DNA"/>
</dbReference>
<dbReference type="Gene3D" id="1.10.3660.10">
    <property type="entry name" value="6-phosphogluconate dehydrogenase C-terminal like domain"/>
    <property type="match status" value="1"/>
</dbReference>
<evidence type="ECO:0000256" key="9">
    <source>
        <dbReference type="ARBA" id="ARBA00049260"/>
    </source>
</evidence>
<dbReference type="FunFam" id="1.10.3660.10:FF:000003">
    <property type="entry name" value="Prephenate dehydrogenase"/>
    <property type="match status" value="1"/>
</dbReference>
<dbReference type="KEGG" id="plia:E4191_11220"/>
<evidence type="ECO:0000256" key="4">
    <source>
        <dbReference type="ARBA" id="ARBA00022498"/>
    </source>
</evidence>
<comment type="similarity">
    <text evidence="2">Belongs to the prephenate/arogenate dehydrogenase family.</text>
</comment>
<dbReference type="GO" id="GO:0008977">
    <property type="term" value="F:prephenate dehydrogenase (NAD+) activity"/>
    <property type="evidence" value="ECO:0007669"/>
    <property type="project" value="UniProtKB-EC"/>
</dbReference>
<dbReference type="InterPro" id="IPR046826">
    <property type="entry name" value="PDH_N"/>
</dbReference>
<proteinExistence type="inferred from homology"/>
<dbReference type="PANTHER" id="PTHR21363">
    <property type="entry name" value="PREPHENATE DEHYDROGENASE"/>
    <property type="match status" value="1"/>
</dbReference>
<reference evidence="12" key="1">
    <citation type="submission" date="2019-03" db="EMBL/GenBank/DDBJ databases">
        <authorList>
            <person name="Li J."/>
        </authorList>
    </citation>
    <scope>NUCLEOTIDE SEQUENCE [LARGE SCALE GENOMIC DNA]</scope>
    <source>
        <strain evidence="12">2251</strain>
    </source>
</reference>
<evidence type="ECO:0000256" key="2">
    <source>
        <dbReference type="ARBA" id="ARBA00007964"/>
    </source>
</evidence>
<evidence type="ECO:0000313" key="12">
    <source>
        <dbReference type="Proteomes" id="UP000296374"/>
    </source>
</evidence>
<evidence type="ECO:0000256" key="1">
    <source>
        <dbReference type="ARBA" id="ARBA00005067"/>
    </source>
</evidence>
<evidence type="ECO:0000259" key="10">
    <source>
        <dbReference type="PROSITE" id="PS51176"/>
    </source>
</evidence>